<dbReference type="Proteomes" id="UP001153050">
    <property type="component" value="Unassembled WGS sequence"/>
</dbReference>
<gene>
    <name evidence="1" type="ORF">MES5069_470008</name>
</gene>
<reference evidence="1 2" key="1">
    <citation type="submission" date="2022-03" db="EMBL/GenBank/DDBJ databases">
        <authorList>
            <person name="Brunel B."/>
        </authorList>
    </citation>
    <scope>NUCLEOTIDE SEQUENCE [LARGE SCALE GENOMIC DNA]</scope>
    <source>
        <strain evidence="1">STM5069sample</strain>
    </source>
</reference>
<name>A0ABN8K7D2_9HYPH</name>
<keyword evidence="2" id="KW-1185">Reference proteome</keyword>
<dbReference type="EMBL" id="CAKXZT010000143">
    <property type="protein sequence ID" value="CAH2405426.1"/>
    <property type="molecule type" value="Genomic_DNA"/>
</dbReference>
<evidence type="ECO:0000313" key="1">
    <source>
        <dbReference type="EMBL" id="CAH2405426.1"/>
    </source>
</evidence>
<proteinExistence type="predicted"/>
<protein>
    <submittedName>
        <fullName evidence="1">Uncharacterized protein</fullName>
    </submittedName>
</protein>
<evidence type="ECO:0000313" key="2">
    <source>
        <dbReference type="Proteomes" id="UP001153050"/>
    </source>
</evidence>
<comment type="caution">
    <text evidence="1">The sequence shown here is derived from an EMBL/GenBank/DDBJ whole genome shotgun (WGS) entry which is preliminary data.</text>
</comment>
<accession>A0ABN8K7D2</accession>
<sequence length="43" mass="5037">MHVVIARPLHTFARHALERRVAAVVIWRFSDRRPRARYLAVAA</sequence>
<organism evidence="1 2">
    <name type="scientific">Mesorhizobium escarrei</name>
    <dbReference type="NCBI Taxonomy" id="666018"/>
    <lineage>
        <taxon>Bacteria</taxon>
        <taxon>Pseudomonadati</taxon>
        <taxon>Pseudomonadota</taxon>
        <taxon>Alphaproteobacteria</taxon>
        <taxon>Hyphomicrobiales</taxon>
        <taxon>Phyllobacteriaceae</taxon>
        <taxon>Mesorhizobium</taxon>
    </lineage>
</organism>